<dbReference type="PANTHER" id="PTHR43778">
    <property type="entry name" value="PYRUVATE CARBOXYLASE"/>
    <property type="match status" value="1"/>
</dbReference>
<evidence type="ECO:0000259" key="21">
    <source>
        <dbReference type="PROSITE" id="PS50991"/>
    </source>
</evidence>
<feature type="binding site" evidence="15">
    <location>
        <position position="238"/>
    </location>
    <ligand>
        <name>ATP</name>
        <dbReference type="ChEBI" id="CHEBI:30616"/>
    </ligand>
</feature>
<dbReference type="EC" id="6.4.1.1" evidence="4 13"/>
<dbReference type="PIRSF" id="PIRSF001594">
    <property type="entry name" value="Pyruv_carbox"/>
    <property type="match status" value="1"/>
</dbReference>
<feature type="domain" description="Pyruvate carboxyltransferase" evidence="21">
    <location>
        <begin position="539"/>
        <end position="799"/>
    </location>
</feature>
<dbReference type="GO" id="GO:0005737">
    <property type="term" value="C:cytoplasm"/>
    <property type="evidence" value="ECO:0007669"/>
    <property type="project" value="TreeGrafter"/>
</dbReference>
<dbReference type="FunFam" id="3.20.20.70:FF:000033">
    <property type="entry name" value="Pyruvate carboxylase"/>
    <property type="match status" value="1"/>
</dbReference>
<dbReference type="Pfam" id="PF02786">
    <property type="entry name" value="CPSase_L_D2"/>
    <property type="match status" value="1"/>
</dbReference>
<evidence type="ECO:0000256" key="17">
    <source>
        <dbReference type="PIRSR" id="PIRSR001594-4"/>
    </source>
</evidence>
<evidence type="ECO:0000313" key="23">
    <source>
        <dbReference type="Proteomes" id="UP001055172"/>
    </source>
</evidence>
<evidence type="ECO:0000256" key="6">
    <source>
        <dbReference type="ARBA" id="ARBA00022598"/>
    </source>
</evidence>
<feature type="modified residue" description="N6-biotinyllysine" evidence="17">
    <location>
        <position position="1110"/>
    </location>
</feature>
<dbReference type="PROSITE" id="PS50979">
    <property type="entry name" value="BC"/>
    <property type="match status" value="1"/>
</dbReference>
<dbReference type="InterPro" id="IPR005481">
    <property type="entry name" value="BC-like_N"/>
</dbReference>
<evidence type="ECO:0000259" key="20">
    <source>
        <dbReference type="PROSITE" id="PS50979"/>
    </source>
</evidence>
<dbReference type="InterPro" id="IPR001882">
    <property type="entry name" value="Biotin_BS"/>
</dbReference>
<dbReference type="InterPro" id="IPR005479">
    <property type="entry name" value="CPAse_ATP-bd"/>
</dbReference>
<keyword evidence="22" id="KW-0670">Pyruvate</keyword>
<evidence type="ECO:0000256" key="10">
    <source>
        <dbReference type="ARBA" id="ARBA00023267"/>
    </source>
</evidence>
<comment type="cofactor">
    <cofactor evidence="1 13">
        <name>biotin</name>
        <dbReference type="ChEBI" id="CHEBI:57586"/>
    </cofactor>
</comment>
<feature type="active site" evidence="14">
    <location>
        <position position="295"/>
    </location>
</feature>
<evidence type="ECO:0000256" key="8">
    <source>
        <dbReference type="ARBA" id="ARBA00022741"/>
    </source>
</evidence>
<feature type="binding site" evidence="15">
    <location>
        <position position="203"/>
    </location>
    <ligand>
        <name>ATP</name>
        <dbReference type="ChEBI" id="CHEBI:30616"/>
    </ligand>
</feature>
<dbReference type="Gene3D" id="3.30.470.20">
    <property type="entry name" value="ATP-grasp fold, B domain"/>
    <property type="match status" value="1"/>
</dbReference>
<evidence type="ECO:0000256" key="11">
    <source>
        <dbReference type="ARBA" id="ARBA00023268"/>
    </source>
</evidence>
<feature type="modified residue" description="N6-carboxylysine" evidence="17">
    <location>
        <position position="708"/>
    </location>
</feature>
<reference evidence="22 23" key="1">
    <citation type="submission" date="2021-07" db="EMBL/GenBank/DDBJ databases">
        <title>Genome data of Colletotrichum spaethianum.</title>
        <authorList>
            <person name="Utami Y.D."/>
            <person name="Hiruma K."/>
        </authorList>
    </citation>
    <scope>NUCLEOTIDE SEQUENCE [LARGE SCALE GENOMIC DNA]</scope>
    <source>
        <strain evidence="22 23">MAFF 242679</strain>
    </source>
</reference>
<dbReference type="EMBL" id="BPPX01000011">
    <property type="protein sequence ID" value="GJC83153.1"/>
    <property type="molecule type" value="Genomic_DNA"/>
</dbReference>
<dbReference type="GO" id="GO:0005524">
    <property type="term" value="F:ATP binding"/>
    <property type="evidence" value="ECO:0007669"/>
    <property type="project" value="UniProtKB-UniRule"/>
</dbReference>
<keyword evidence="5" id="KW-0312">Gluconeogenesis</keyword>
<feature type="binding site" evidence="15">
    <location>
        <position position="873"/>
    </location>
    <ligand>
        <name>substrate</name>
    </ligand>
</feature>
<dbReference type="CDD" id="cd06850">
    <property type="entry name" value="biotinyl_domain"/>
    <property type="match status" value="1"/>
</dbReference>
<dbReference type="InterPro" id="IPR011764">
    <property type="entry name" value="Biotin_carboxylation_dom"/>
</dbReference>
<accession>A0AA37GN03</accession>
<dbReference type="SUPFAM" id="SSF51246">
    <property type="entry name" value="Rudiment single hybrid motif"/>
    <property type="match status" value="1"/>
</dbReference>
<feature type="binding site" evidence="16">
    <location>
        <position position="740"/>
    </location>
    <ligand>
        <name>Mn(2+)</name>
        <dbReference type="ChEBI" id="CHEBI:29035"/>
    </ligand>
</feature>
<keyword evidence="7 16" id="KW-0479">Metal-binding</keyword>
<evidence type="ECO:0000256" key="13">
    <source>
        <dbReference type="PIRNR" id="PIRNR001594"/>
    </source>
</evidence>
<feature type="domain" description="ATP-grasp" evidence="19">
    <location>
        <begin position="123"/>
        <end position="320"/>
    </location>
</feature>
<name>A0AA37GN03_9PEZI</name>
<keyword evidence="11" id="KW-0511">Multifunctional enzyme</keyword>
<dbReference type="Pfam" id="PF00289">
    <property type="entry name" value="Biotin_carb_N"/>
    <property type="match status" value="1"/>
</dbReference>
<evidence type="ECO:0000256" key="1">
    <source>
        <dbReference type="ARBA" id="ARBA00001953"/>
    </source>
</evidence>
<dbReference type="SUPFAM" id="SSF52440">
    <property type="entry name" value="PreATP-grasp domain"/>
    <property type="match status" value="1"/>
</dbReference>
<evidence type="ECO:0000256" key="9">
    <source>
        <dbReference type="ARBA" id="ARBA00022840"/>
    </source>
</evidence>
<dbReference type="GO" id="GO:0046872">
    <property type="term" value="F:metal ion binding"/>
    <property type="evidence" value="ECO:0007669"/>
    <property type="project" value="UniProtKB-KW"/>
</dbReference>
<feature type="binding site" evidence="16">
    <location>
        <position position="548"/>
    </location>
    <ligand>
        <name>Mn(2+)</name>
        <dbReference type="ChEBI" id="CHEBI:29035"/>
    </ligand>
</feature>
<evidence type="ECO:0000256" key="2">
    <source>
        <dbReference type="ARBA" id="ARBA00002380"/>
    </source>
</evidence>
<dbReference type="AlphaFoldDB" id="A0AA37GN03"/>
<feature type="binding site" description="via carbamate group" evidence="16">
    <location>
        <position position="708"/>
    </location>
    <ligand>
        <name>Mn(2+)</name>
        <dbReference type="ChEBI" id="CHEBI:29035"/>
    </ligand>
</feature>
<dbReference type="InterPro" id="IPR011053">
    <property type="entry name" value="Single_hybrid_motif"/>
</dbReference>
<evidence type="ECO:0000313" key="22">
    <source>
        <dbReference type="EMBL" id="GJC83153.1"/>
    </source>
</evidence>
<dbReference type="InterPro" id="IPR005930">
    <property type="entry name" value="Pyruv_COase"/>
</dbReference>
<evidence type="ECO:0000256" key="14">
    <source>
        <dbReference type="PIRSR" id="PIRSR001594-1"/>
    </source>
</evidence>
<dbReference type="Pfam" id="PF00364">
    <property type="entry name" value="Biotin_lipoyl"/>
    <property type="match status" value="1"/>
</dbReference>
<evidence type="ECO:0000256" key="4">
    <source>
        <dbReference type="ARBA" id="ARBA00013057"/>
    </source>
</evidence>
<dbReference type="FunFam" id="2.40.50.100:FF:000003">
    <property type="entry name" value="Acetyl-CoA carboxylase biotin carboxyl carrier protein"/>
    <property type="match status" value="1"/>
</dbReference>
<protein>
    <recommendedName>
        <fullName evidence="4 13">Pyruvate carboxylase</fullName>
        <ecNumber evidence="4 13">6.4.1.1</ecNumber>
    </recommendedName>
</protein>
<dbReference type="PANTHER" id="PTHR43778:SF2">
    <property type="entry name" value="PYRUVATE CARBOXYLASE, MITOCHONDRIAL"/>
    <property type="match status" value="1"/>
</dbReference>
<feature type="domain" description="Biotin carboxylation" evidence="20">
    <location>
        <begin position="1"/>
        <end position="453"/>
    </location>
</feature>
<comment type="pathway">
    <text evidence="3">Carbohydrate biosynthesis; gluconeogenesis.</text>
</comment>
<proteinExistence type="predicted"/>
<dbReference type="InterPro" id="IPR000891">
    <property type="entry name" value="PYR_CT"/>
</dbReference>
<dbReference type="Gene3D" id="2.40.50.100">
    <property type="match status" value="1"/>
</dbReference>
<dbReference type="NCBIfam" id="TIGR01235">
    <property type="entry name" value="pyruv_carbox"/>
    <property type="match status" value="1"/>
</dbReference>
<dbReference type="NCBIfam" id="NF006761">
    <property type="entry name" value="PRK09282.1"/>
    <property type="match status" value="1"/>
</dbReference>
<dbReference type="Pfam" id="PF00682">
    <property type="entry name" value="HMGL-like"/>
    <property type="match status" value="1"/>
</dbReference>
<evidence type="ECO:0000256" key="7">
    <source>
        <dbReference type="ARBA" id="ARBA00022723"/>
    </source>
</evidence>
<gene>
    <name evidence="22" type="ORF">ColLi_05991</name>
</gene>
<dbReference type="SMART" id="SM00878">
    <property type="entry name" value="Biotin_carb_C"/>
    <property type="match status" value="1"/>
</dbReference>
<dbReference type="Gene3D" id="3.20.20.70">
    <property type="entry name" value="Aldolase class I"/>
    <property type="match status" value="1"/>
</dbReference>
<dbReference type="InterPro" id="IPR011054">
    <property type="entry name" value="Rudment_hybrid_motif"/>
</dbReference>
<dbReference type="Pfam" id="PF02785">
    <property type="entry name" value="Biotin_carb_C"/>
    <property type="match status" value="1"/>
</dbReference>
<evidence type="ECO:0000259" key="18">
    <source>
        <dbReference type="PROSITE" id="PS50968"/>
    </source>
</evidence>
<comment type="function">
    <text evidence="2">Pyruvate carboxylase catalyzes a 2-step reaction, involving the ATP-dependent carboxylation of the covalently attached biotin in the first step and the transfer of the carboxyl group to pyruvate in the second.</text>
</comment>
<evidence type="ECO:0000256" key="3">
    <source>
        <dbReference type="ARBA" id="ARBA00004742"/>
    </source>
</evidence>
<feature type="binding site" evidence="16">
    <location>
        <position position="738"/>
    </location>
    <ligand>
        <name>Mn(2+)</name>
        <dbReference type="ChEBI" id="CHEBI:29035"/>
    </ligand>
</feature>
<dbReference type="GO" id="GO:0004736">
    <property type="term" value="F:pyruvate carboxylase activity"/>
    <property type="evidence" value="ECO:0007669"/>
    <property type="project" value="UniProtKB-EC"/>
</dbReference>
<dbReference type="PROSITE" id="PS00867">
    <property type="entry name" value="CPSASE_2"/>
    <property type="match status" value="1"/>
</dbReference>
<dbReference type="InterPro" id="IPR016185">
    <property type="entry name" value="PreATP-grasp_dom_sf"/>
</dbReference>
<dbReference type="SUPFAM" id="SSF51569">
    <property type="entry name" value="Aldolase"/>
    <property type="match status" value="1"/>
</dbReference>
<dbReference type="CDD" id="cd07937">
    <property type="entry name" value="DRE_TIM_PC_TC_5S"/>
    <property type="match status" value="1"/>
</dbReference>
<dbReference type="PROSITE" id="PS50968">
    <property type="entry name" value="BIOTINYL_LIPOYL"/>
    <property type="match status" value="1"/>
</dbReference>
<comment type="caution">
    <text evidence="22">The sequence shown here is derived from an EMBL/GenBank/DDBJ whole genome shotgun (WGS) entry which is preliminary data.</text>
</comment>
<dbReference type="InterPro" id="IPR000089">
    <property type="entry name" value="Biotin_lipoyl"/>
</dbReference>
<dbReference type="Proteomes" id="UP001055172">
    <property type="component" value="Unassembled WGS sequence"/>
</dbReference>
<keyword evidence="8 13" id="KW-0547">Nucleotide-binding</keyword>
<dbReference type="NCBIfam" id="NF009554">
    <property type="entry name" value="PRK12999.1"/>
    <property type="match status" value="1"/>
</dbReference>
<dbReference type="Pfam" id="PF02436">
    <property type="entry name" value="PYC_OADA"/>
    <property type="match status" value="1"/>
</dbReference>
<dbReference type="InterPro" id="IPR013785">
    <property type="entry name" value="Aldolase_TIM"/>
</dbReference>
<feature type="binding site" evidence="15">
    <location>
        <position position="119"/>
    </location>
    <ligand>
        <name>ATP</name>
        <dbReference type="ChEBI" id="CHEBI:30616"/>
    </ligand>
</feature>
<evidence type="ECO:0000256" key="15">
    <source>
        <dbReference type="PIRSR" id="PIRSR001594-2"/>
    </source>
</evidence>
<keyword evidence="23" id="KW-1185">Reference proteome</keyword>
<dbReference type="SUPFAM" id="SSF89000">
    <property type="entry name" value="post-HMGL domain-like"/>
    <property type="match status" value="1"/>
</dbReference>
<dbReference type="PROSITE" id="PS50991">
    <property type="entry name" value="PYR_CT"/>
    <property type="match status" value="1"/>
</dbReference>
<dbReference type="PROSITE" id="PS00188">
    <property type="entry name" value="BIOTIN"/>
    <property type="match status" value="1"/>
</dbReference>
<evidence type="ECO:0000256" key="5">
    <source>
        <dbReference type="ARBA" id="ARBA00022432"/>
    </source>
</evidence>
<organism evidence="22 23">
    <name type="scientific">Colletotrichum liriopes</name>
    <dbReference type="NCBI Taxonomy" id="708192"/>
    <lineage>
        <taxon>Eukaryota</taxon>
        <taxon>Fungi</taxon>
        <taxon>Dikarya</taxon>
        <taxon>Ascomycota</taxon>
        <taxon>Pezizomycotina</taxon>
        <taxon>Sordariomycetes</taxon>
        <taxon>Hypocreomycetidae</taxon>
        <taxon>Glomerellales</taxon>
        <taxon>Glomerellaceae</taxon>
        <taxon>Colletotrichum</taxon>
        <taxon>Colletotrichum spaethianum species complex</taxon>
    </lineage>
</organism>
<dbReference type="FunFam" id="3.30.470.20:FF:000012">
    <property type="entry name" value="Pyruvate carboxylase"/>
    <property type="match status" value="1"/>
</dbReference>
<dbReference type="GO" id="GO:0006094">
    <property type="term" value="P:gluconeogenesis"/>
    <property type="evidence" value="ECO:0007669"/>
    <property type="project" value="UniProtKB-KW"/>
</dbReference>
<dbReference type="InterPro" id="IPR055268">
    <property type="entry name" value="PCB-like"/>
</dbReference>
<feature type="domain" description="Lipoyl-binding" evidence="18">
    <location>
        <begin position="1069"/>
        <end position="1144"/>
    </location>
</feature>
<keyword evidence="9 13" id="KW-0067">ATP-binding</keyword>
<dbReference type="SUPFAM" id="SSF51230">
    <property type="entry name" value="Single hybrid motif"/>
    <property type="match status" value="1"/>
</dbReference>
<evidence type="ECO:0000256" key="12">
    <source>
        <dbReference type="ARBA" id="ARBA00049382"/>
    </source>
</evidence>
<feature type="binding site" evidence="15">
    <location>
        <position position="620"/>
    </location>
    <ligand>
        <name>substrate</name>
    </ligand>
</feature>
<comment type="function">
    <text evidence="13">Catalyzes a 2-step reaction, involving the ATP-dependent carboxylation of the covalently attached biotin in the first step and the transfer of the carboxyl group to pyruvate in the second.</text>
</comment>
<evidence type="ECO:0000256" key="16">
    <source>
        <dbReference type="PIRSR" id="PIRSR001594-3"/>
    </source>
</evidence>
<dbReference type="PROSITE" id="PS00866">
    <property type="entry name" value="CPSASE_1"/>
    <property type="match status" value="1"/>
</dbReference>
<evidence type="ECO:0000259" key="19">
    <source>
        <dbReference type="PROSITE" id="PS50975"/>
    </source>
</evidence>
<dbReference type="PROSITE" id="PS50975">
    <property type="entry name" value="ATP_GRASP"/>
    <property type="match status" value="1"/>
</dbReference>
<comment type="catalytic activity">
    <reaction evidence="12 13">
        <text>hydrogencarbonate + pyruvate + ATP = oxaloacetate + ADP + phosphate + H(+)</text>
        <dbReference type="Rhea" id="RHEA:20844"/>
        <dbReference type="ChEBI" id="CHEBI:15361"/>
        <dbReference type="ChEBI" id="CHEBI:15378"/>
        <dbReference type="ChEBI" id="CHEBI:16452"/>
        <dbReference type="ChEBI" id="CHEBI:17544"/>
        <dbReference type="ChEBI" id="CHEBI:30616"/>
        <dbReference type="ChEBI" id="CHEBI:43474"/>
        <dbReference type="ChEBI" id="CHEBI:456216"/>
        <dbReference type="EC" id="6.4.1.1"/>
    </reaction>
</comment>
<dbReference type="InterPro" id="IPR011761">
    <property type="entry name" value="ATP-grasp"/>
</dbReference>
<dbReference type="InterPro" id="IPR005482">
    <property type="entry name" value="Biotin_COase_C"/>
</dbReference>
<dbReference type="FunFam" id="3.30.1490.20:FF:000018">
    <property type="entry name" value="Biotin carboxylase"/>
    <property type="match status" value="1"/>
</dbReference>
<dbReference type="SUPFAM" id="SSF56059">
    <property type="entry name" value="Glutathione synthetase ATP-binding domain-like"/>
    <property type="match status" value="1"/>
</dbReference>
<sequence>MAQTAVTYNDVFEEGDVEEVQKDPQTIHHIRANSSIMHLKKILEADEAYVIGKRGQYTPVGAYLAGDEIIKIAVEHGAQMIHPGYGFLSENAEFARNVEKAGLIFVGPSADVIDSLGDKVSARKLAIAADVPVVPGTEGAVATFEEVKGFTDQYGFPIIIKAAYGGGGRGMRVVREQESLKESFERATSEAKSAFGNGTVFVERFLDKPKHIEVQLLGDNHGNIVHLYERDCSVQRRHQKVVEIAPAKDLPSDVRDAILNDAVKLAKSVNYRNAGTAEFLVDQQNRYYFIEINPRIQVEHTITEEITGIDIVAAQIQIAAGATLQQLGLTQDRISTRGFAIQCRITTEDPSKGFQPDTGKIEVYRSAGGNGVRLDGGNGFAGAVITPFYDSMLVKCSCHGSTYEIARRKVLRALVEFRIRGVKTNIPFLASLLTHPTFIDGNCWTTFIDDTPQLFDLIGSQNRAQKLLAYLGDVAVNGSSIKGQIGEPKFKGDIILPDLLNDDGSKLDVSQTCTKGWRQIIVEQGPKAFAKAVRDYKGTLLMDTTWRDAHQSLLATRVRTVDLLNIAKETSHGLHNLYSLECWGGATFDVAYRFLYEDPWDRLRRMRKAVPNIPFQMLLRGANGVAYSSLPDNAIDHFVEQAKKNGVDIFRVFDALNDIDQLEVGIKAVHKAGGVVEVLNPKKKYNLQYYLDLVDKLVALDIHVLGIKDMAGVLKPHAAELLIGAIRKKYPDLPIHVHTHDSAGTGVASMVACAKAGADAVDAATDSLSGMTSQPSINAIIASLEGSDHDTGLNPAHVRALDSYWSQLRLLYSPFEAHLSGPDPEVYEHEIPGGQLTNMMFQASQLGLGTQWAETKKAYEHANDLLGDIVKVTPTSKVVGDLAQFMVSNKLTAEDVKARAGELDFPGSVLEFLEGLMGQPYGGFPEPLRSNALRGRRKLDKRPGLFLEPVDFTKVKRELHKKFGGPVTECDIAAYVMYPKVFEDYKKFIQKYGDLSVLPTKYFLSRPEIGEEFHVELEKGKVLILKLLAIGPLSENTGQREVFYEMNGEVRQVTVDDNKASVENVTRAKADPTDSSQVGAPMAGVLVELRVKDGSDVKKGDPIAVLSAMKMEMVISAPHNGKVSTLQVKEGDSVDGSDLVCRITKA</sequence>
<keyword evidence="6 13" id="KW-0436">Ligase</keyword>
<keyword evidence="10 13" id="KW-0092">Biotin</keyword>
<dbReference type="InterPro" id="IPR003379">
    <property type="entry name" value="Carboxylase_cons_dom"/>
</dbReference>